<feature type="transmembrane region" description="Helical" evidence="1">
    <location>
        <begin position="18"/>
        <end position="39"/>
    </location>
</feature>
<gene>
    <name evidence="2" type="ORF">K0U00_38245</name>
</gene>
<keyword evidence="3" id="KW-1185">Reference proteome</keyword>
<dbReference type="CDD" id="cd21809">
    <property type="entry name" value="ABC-2_lan_permease-like"/>
    <property type="match status" value="1"/>
</dbReference>
<feature type="transmembrane region" description="Helical" evidence="1">
    <location>
        <begin position="211"/>
        <end position="231"/>
    </location>
</feature>
<feature type="transmembrane region" description="Helical" evidence="1">
    <location>
        <begin position="142"/>
        <end position="165"/>
    </location>
</feature>
<name>A0ABS7CG96_9BACL</name>
<reference evidence="2 3" key="1">
    <citation type="submission" date="2021-07" db="EMBL/GenBank/DDBJ databases">
        <title>Paenibacillus radiodurans sp. nov., isolated from the southeastern edge of Tengger Desert.</title>
        <authorList>
            <person name="Zhang G."/>
        </authorList>
    </citation>
    <scope>NUCLEOTIDE SEQUENCE [LARGE SCALE GENOMIC DNA]</scope>
    <source>
        <strain evidence="2 3">CCM 7311</strain>
    </source>
</reference>
<dbReference type="Pfam" id="PF12730">
    <property type="entry name" value="ABC2_membrane_4"/>
    <property type="match status" value="1"/>
</dbReference>
<evidence type="ECO:0000256" key="1">
    <source>
        <dbReference type="SAM" id="Phobius"/>
    </source>
</evidence>
<dbReference type="RefSeq" id="WP_210039840.1">
    <property type="nucleotide sequence ID" value="NZ_JBHLVU010000008.1"/>
</dbReference>
<evidence type="ECO:0000313" key="2">
    <source>
        <dbReference type="EMBL" id="MBW7459918.1"/>
    </source>
</evidence>
<evidence type="ECO:0000313" key="3">
    <source>
        <dbReference type="Proteomes" id="UP001519887"/>
    </source>
</evidence>
<organism evidence="2 3">
    <name type="scientific">Paenibacillus sepulcri</name>
    <dbReference type="NCBI Taxonomy" id="359917"/>
    <lineage>
        <taxon>Bacteria</taxon>
        <taxon>Bacillati</taxon>
        <taxon>Bacillota</taxon>
        <taxon>Bacilli</taxon>
        <taxon>Bacillales</taxon>
        <taxon>Paenibacillaceae</taxon>
        <taxon>Paenibacillus</taxon>
    </lineage>
</organism>
<protein>
    <submittedName>
        <fullName evidence="2">ABC transporter permease</fullName>
    </submittedName>
</protein>
<keyword evidence="1" id="KW-0812">Transmembrane</keyword>
<feature type="transmembrane region" description="Helical" evidence="1">
    <location>
        <begin position="172"/>
        <end position="191"/>
    </location>
</feature>
<dbReference type="Proteomes" id="UP001519887">
    <property type="component" value="Unassembled WGS sequence"/>
</dbReference>
<keyword evidence="1" id="KW-1133">Transmembrane helix</keyword>
<dbReference type="EMBL" id="JAHZIK010001908">
    <property type="protein sequence ID" value="MBW7459918.1"/>
    <property type="molecule type" value="Genomic_DNA"/>
</dbReference>
<feature type="transmembrane region" description="Helical" evidence="1">
    <location>
        <begin position="103"/>
        <end position="136"/>
    </location>
</feature>
<keyword evidence="1" id="KW-0472">Membrane</keyword>
<proteinExistence type="predicted"/>
<accession>A0ABS7CG96</accession>
<sequence length="237" mass="25715">MIAKAFSADLLKIRGKGIWLLAIVGPAGLIAMQAVNFGLRYDYLTKQHADDLWGGLLNNILAFVPVSLFMGITLICSLTANIEHGMSSWKQLLALPISRTAVFAAKFAVVLLVLSLSCALLAIGTLILGVLLGFGYDFPVGALLKLCFFPFIASFPALALFLWMTLTFRNQALPVSIGLLMAVASLFSMYFTEWAPISWPLLGYTGPHRLLFVGAGLALGFVLLFAGSLHFERKDVE</sequence>
<feature type="transmembrane region" description="Helical" evidence="1">
    <location>
        <begin position="59"/>
        <end position="82"/>
    </location>
</feature>
<comment type="caution">
    <text evidence="2">The sequence shown here is derived from an EMBL/GenBank/DDBJ whole genome shotgun (WGS) entry which is preliminary data.</text>
</comment>